<evidence type="ECO:0000313" key="2">
    <source>
        <dbReference type="EMBL" id="AWD72366.1"/>
    </source>
</evidence>
<evidence type="ECO:0000259" key="1">
    <source>
        <dbReference type="Pfam" id="PF01656"/>
    </source>
</evidence>
<organism evidence="2">
    <name type="scientific">Polaromonas sp. W11N</name>
    <dbReference type="NCBI Taxonomy" id="1840303"/>
    <lineage>
        <taxon>Bacteria</taxon>
        <taxon>Pseudomonadati</taxon>
        <taxon>Pseudomonadota</taxon>
        <taxon>Betaproteobacteria</taxon>
        <taxon>Burkholderiales</taxon>
        <taxon>Comamonadaceae</taxon>
        <taxon>Polaromonas</taxon>
    </lineage>
</organism>
<dbReference type="AlphaFoldDB" id="A0A2S1FJJ6"/>
<dbReference type="SUPFAM" id="SSF52540">
    <property type="entry name" value="P-loop containing nucleoside triphosphate hydrolases"/>
    <property type="match status" value="1"/>
</dbReference>
<reference evidence="2" key="1">
    <citation type="submission" date="2018-01" db="EMBL/GenBank/DDBJ databases">
        <title>Plasmids of psychrophilic Polaromonas spp. isolated from Arctic and Antarctic glaciers.</title>
        <authorList>
            <person name="Dziewit L."/>
            <person name="Ciok A."/>
        </authorList>
    </citation>
    <scope>NUCLEOTIDE SEQUENCE</scope>
    <source>
        <plasmid evidence="2">pW11NP2</plasmid>
    </source>
</reference>
<keyword evidence="2" id="KW-0614">Plasmid</keyword>
<sequence length="232" mass="25400">MSETAIAAKVICVFNEKGGSGKTTTSCQLAGTLGLRGFRVLLADLDPQETASQWLTENGGEGLKAQVWSGHRYGERVIQQIKEFSNKYDVIIADCAPSVENKSTWGMLLVSDLALIPTRLSPLDMAALPNAKRLARRAREEMGLNYPVRVVANATRMHMNDDKALMNVLKKDKEFPVMPCVMGDRKAYSRSMVMGSSAHAVSNGEDAVKEIESLADETLKLLGLSKTIKVRK</sequence>
<dbReference type="Pfam" id="PF01656">
    <property type="entry name" value="CbiA"/>
    <property type="match status" value="1"/>
</dbReference>
<dbReference type="InterPro" id="IPR027417">
    <property type="entry name" value="P-loop_NTPase"/>
</dbReference>
<dbReference type="InterPro" id="IPR050678">
    <property type="entry name" value="DNA_Partitioning_ATPase"/>
</dbReference>
<protein>
    <submittedName>
        <fullName evidence="2">Partitioning protein ParA</fullName>
    </submittedName>
</protein>
<dbReference type="PANTHER" id="PTHR13696:SF52">
    <property type="entry name" value="PARA FAMILY PROTEIN CT_582"/>
    <property type="match status" value="1"/>
</dbReference>
<geneLocation type="plasmid" evidence="2">
    <name>pW11NP2</name>
</geneLocation>
<accession>A0A2S1FJJ6</accession>
<gene>
    <name evidence="2" type="ORF">pW11NP2_p050</name>
</gene>
<dbReference type="CDD" id="cd02042">
    <property type="entry name" value="ParAB_family"/>
    <property type="match status" value="1"/>
</dbReference>
<dbReference type="EMBL" id="MG869625">
    <property type="protein sequence ID" value="AWD72366.1"/>
    <property type="molecule type" value="Genomic_DNA"/>
</dbReference>
<feature type="domain" description="CobQ/CobB/MinD/ParA nucleotide binding" evidence="1">
    <location>
        <begin position="11"/>
        <end position="191"/>
    </location>
</feature>
<proteinExistence type="predicted"/>
<name>A0A2S1FJJ6_9BURK</name>
<dbReference type="InterPro" id="IPR002586">
    <property type="entry name" value="CobQ/CobB/MinD/ParA_Nub-bd_dom"/>
</dbReference>
<dbReference type="PIRSF" id="PIRSF009320">
    <property type="entry name" value="Nuc_binding_HP_1000"/>
    <property type="match status" value="1"/>
</dbReference>
<dbReference type="PANTHER" id="PTHR13696">
    <property type="entry name" value="P-LOOP CONTAINING NUCLEOSIDE TRIPHOSPHATE HYDROLASE"/>
    <property type="match status" value="1"/>
</dbReference>
<dbReference type="Gene3D" id="3.40.50.300">
    <property type="entry name" value="P-loop containing nucleotide triphosphate hydrolases"/>
    <property type="match status" value="1"/>
</dbReference>